<dbReference type="AlphaFoldDB" id="A0A1C3U8E9"/>
<dbReference type="Gene3D" id="3.40.50.720">
    <property type="entry name" value="NAD(P)-binding Rossmann-like Domain"/>
    <property type="match status" value="2"/>
</dbReference>
<keyword evidence="1" id="KW-0560">Oxidoreductase</keyword>
<keyword evidence="2" id="KW-0520">NAD</keyword>
<dbReference type="InterPro" id="IPR050223">
    <property type="entry name" value="D-isomer_2-hydroxyacid_DH"/>
</dbReference>
<dbReference type="Proteomes" id="UP000186228">
    <property type="component" value="Unassembled WGS sequence"/>
</dbReference>
<reference evidence="5" key="1">
    <citation type="submission" date="2016-08" db="EMBL/GenBank/DDBJ databases">
        <authorList>
            <person name="Varghese N."/>
            <person name="Submissions Spin"/>
        </authorList>
    </citation>
    <scope>NUCLEOTIDE SEQUENCE [LARGE SCALE GENOMIC DNA]</scope>
    <source>
        <strain evidence="5">CCBAU 57015</strain>
    </source>
</reference>
<dbReference type="CDD" id="cd12167">
    <property type="entry name" value="2-Hacid_dh_8"/>
    <property type="match status" value="1"/>
</dbReference>
<dbReference type="PANTHER" id="PTHR10996:SF178">
    <property type="entry name" value="2-HYDROXYACID DEHYDROGENASE YGL185C-RELATED"/>
    <property type="match status" value="1"/>
</dbReference>
<dbReference type="InterPro" id="IPR036291">
    <property type="entry name" value="NAD(P)-bd_dom_sf"/>
</dbReference>
<dbReference type="PANTHER" id="PTHR10996">
    <property type="entry name" value="2-HYDROXYACID DEHYDROGENASE-RELATED"/>
    <property type="match status" value="1"/>
</dbReference>
<name>A0A1C3U8E9_9HYPH</name>
<sequence>MTTDSRPLAISAPEPRSLELIFTRDALSLLHAKYRLVEADPDNIAGLGDAVLGEARYIIGQPPLSKETLDRMPQLRCILNVESNLINNMPYEVLFERGIHVVTTGQVFAEPVAEIGLGFALSLARGIVDADLAFREGRELWGGDGNAKARLVAGSDIGIIGFGDLGKALNRVLSGFRANIKVFDPWMPASILREHGVQPAGLDEVLSGSDFVFVVASVTSENKGFLGADAFAKMRKGAAFILLSRADVVDFDGLMAAVASGHIVAASDVYPEEPLGKDHPVRKLKGFLRSAHRAGALDSAFKKMGDMVLEDMDLMDRGLPPMRCKRAERETVSRMRSKPVTRN</sequence>
<dbReference type="EMBL" id="FMAC01000001">
    <property type="protein sequence ID" value="SCB11617.1"/>
    <property type="molecule type" value="Genomic_DNA"/>
</dbReference>
<accession>A0A1C3U8E9</accession>
<gene>
    <name evidence="4" type="ORF">GA0061100_101935</name>
</gene>
<evidence type="ECO:0000313" key="5">
    <source>
        <dbReference type="Proteomes" id="UP000186228"/>
    </source>
</evidence>
<evidence type="ECO:0000256" key="1">
    <source>
        <dbReference type="ARBA" id="ARBA00023002"/>
    </source>
</evidence>
<protein>
    <submittedName>
        <fullName evidence="4">Phosphoglycerate dehydrogenase</fullName>
    </submittedName>
</protein>
<dbReference type="SUPFAM" id="SSF52283">
    <property type="entry name" value="Formate/glycerate dehydrogenase catalytic domain-like"/>
    <property type="match status" value="1"/>
</dbReference>
<evidence type="ECO:0000313" key="4">
    <source>
        <dbReference type="EMBL" id="SCB11617.1"/>
    </source>
</evidence>
<dbReference type="GO" id="GO:0016618">
    <property type="term" value="F:hydroxypyruvate reductase [NAD(P)H] activity"/>
    <property type="evidence" value="ECO:0007669"/>
    <property type="project" value="TreeGrafter"/>
</dbReference>
<dbReference type="SUPFAM" id="SSF51735">
    <property type="entry name" value="NAD(P)-binding Rossmann-fold domains"/>
    <property type="match status" value="1"/>
</dbReference>
<dbReference type="STRING" id="52131.GA0061100_101935"/>
<dbReference type="GO" id="GO:0030267">
    <property type="term" value="F:glyoxylate reductase (NADPH) activity"/>
    <property type="evidence" value="ECO:0007669"/>
    <property type="project" value="TreeGrafter"/>
</dbReference>
<proteinExistence type="predicted"/>
<evidence type="ECO:0000259" key="3">
    <source>
        <dbReference type="Pfam" id="PF02826"/>
    </source>
</evidence>
<dbReference type="Pfam" id="PF02826">
    <property type="entry name" value="2-Hacid_dh_C"/>
    <property type="match status" value="1"/>
</dbReference>
<feature type="domain" description="D-isomer specific 2-hydroxyacid dehydrogenase NAD-binding" evidence="3">
    <location>
        <begin position="118"/>
        <end position="294"/>
    </location>
</feature>
<dbReference type="GO" id="GO:0051287">
    <property type="term" value="F:NAD binding"/>
    <property type="evidence" value="ECO:0007669"/>
    <property type="project" value="InterPro"/>
</dbReference>
<dbReference type="GO" id="GO:0005829">
    <property type="term" value="C:cytosol"/>
    <property type="evidence" value="ECO:0007669"/>
    <property type="project" value="TreeGrafter"/>
</dbReference>
<keyword evidence="5" id="KW-1185">Reference proteome</keyword>
<dbReference type="RefSeq" id="WP_075851523.1">
    <property type="nucleotide sequence ID" value="NZ_FMAC01000001.1"/>
</dbReference>
<organism evidence="4 5">
    <name type="scientific">Rhizobium hainanense</name>
    <dbReference type="NCBI Taxonomy" id="52131"/>
    <lineage>
        <taxon>Bacteria</taxon>
        <taxon>Pseudomonadati</taxon>
        <taxon>Pseudomonadota</taxon>
        <taxon>Alphaproteobacteria</taxon>
        <taxon>Hyphomicrobiales</taxon>
        <taxon>Rhizobiaceae</taxon>
        <taxon>Rhizobium/Agrobacterium group</taxon>
        <taxon>Rhizobium</taxon>
    </lineage>
</organism>
<dbReference type="InterPro" id="IPR006140">
    <property type="entry name" value="D-isomer_DH_NAD-bd"/>
</dbReference>
<evidence type="ECO:0000256" key="2">
    <source>
        <dbReference type="ARBA" id="ARBA00023027"/>
    </source>
</evidence>
<dbReference type="OrthoDB" id="7681356at2"/>